<dbReference type="EMBL" id="PUHZ01000009">
    <property type="protein sequence ID" value="PQO46474.1"/>
    <property type="molecule type" value="Genomic_DNA"/>
</dbReference>
<proteinExistence type="predicted"/>
<protein>
    <submittedName>
        <fullName evidence="2">Uncharacterized protein</fullName>
    </submittedName>
</protein>
<comment type="caution">
    <text evidence="2">The sequence shown here is derived from an EMBL/GenBank/DDBJ whole genome shotgun (WGS) entry which is preliminary data.</text>
</comment>
<evidence type="ECO:0000256" key="1">
    <source>
        <dbReference type="SAM" id="MobiDB-lite"/>
    </source>
</evidence>
<gene>
    <name evidence="2" type="ORF">C5Y93_08335</name>
</gene>
<evidence type="ECO:0000313" key="3">
    <source>
        <dbReference type="Proteomes" id="UP000237819"/>
    </source>
</evidence>
<sequence length="507" mass="55768">MTILPKATILLSSAIPEIPGRPMYFDACPALFVTRNHGNPILRFAIVSCALLTVLCAASRTSAAETWKLRENQVGKTRQISTDLKVQGTMRINPDGRKVRQYPMTLEGQYVAIERNLNPTTAIRYYTKAESESTANDKPLKDSLPMVKRLIGVQTDSSGPILFSPEYTLSREELELINVPGNSAILGKLLPSEPVGLNQSWSPENHALAQCLGINAVNSHDVTGRITEMDEKGVAKITFNGKVSGAIQGIATEIELKARMNFDTRQELITWFAASIEEDRAIGHAVPGFTVTAVVRTQIHPARPIAQLGDDQISQLDLRNNRGTQMLSFSGQEAGFRVLHGREWHTMAETAKQTVFRMVADGELIAQANVNRLTNLKPGEQTTLEGFEEEVKKALGERLGQVIDAGQKINSQGLRELRVSAVGSINKMPISWIYYLVSDDQGHRYTAIFTFETALAEKFAESDRTFMSGFDLIESSQQPTSAGEPENASPQSPALIEAAMERATKVR</sequence>
<evidence type="ECO:0000313" key="2">
    <source>
        <dbReference type="EMBL" id="PQO46474.1"/>
    </source>
</evidence>
<accession>A0A2S8GR20</accession>
<reference evidence="2 3" key="1">
    <citation type="submission" date="2018-02" db="EMBL/GenBank/DDBJ databases">
        <title>Comparative genomes isolates from brazilian mangrove.</title>
        <authorList>
            <person name="Araujo J.E."/>
            <person name="Taketani R.G."/>
            <person name="Silva M.C.P."/>
            <person name="Loureco M.V."/>
            <person name="Andreote F.D."/>
        </authorList>
    </citation>
    <scope>NUCLEOTIDE SEQUENCE [LARGE SCALE GENOMIC DNA]</scope>
    <source>
        <strain evidence="2 3">Nap-Phe MGV</strain>
    </source>
</reference>
<name>A0A2S8GR20_9BACT</name>
<dbReference type="AlphaFoldDB" id="A0A2S8GR20"/>
<dbReference type="Proteomes" id="UP000237819">
    <property type="component" value="Unassembled WGS sequence"/>
</dbReference>
<organism evidence="2 3">
    <name type="scientific">Blastopirellula marina</name>
    <dbReference type="NCBI Taxonomy" id="124"/>
    <lineage>
        <taxon>Bacteria</taxon>
        <taxon>Pseudomonadati</taxon>
        <taxon>Planctomycetota</taxon>
        <taxon>Planctomycetia</taxon>
        <taxon>Pirellulales</taxon>
        <taxon>Pirellulaceae</taxon>
        <taxon>Blastopirellula</taxon>
    </lineage>
</organism>
<feature type="region of interest" description="Disordered" evidence="1">
    <location>
        <begin position="474"/>
        <end position="507"/>
    </location>
</feature>